<dbReference type="RefSeq" id="WP_110257953.1">
    <property type="nucleotide sequence ID" value="NZ_QJKB01000015.1"/>
</dbReference>
<dbReference type="OrthoDB" id="9789942at2"/>
<sequence>MTRTGELIDELLSLCDQIRPGYRESLGRGLPRIEAEQRLKTIIKSSVDIPELFLEIYCQVDGTLRDVADQKVMDFIPGYRLIHIDELEEEFQKFMAILGPSRHHNFPFLANYSSDFVCIESEPENRGNKIGSFLHDDPQFELMHSSAEDFLTTVIAFYRENVYFLDADGFLDYDFDKQAFLGNRLNNGILYWQ</sequence>
<comment type="caution">
    <text evidence="1">The sequence shown here is derived from an EMBL/GenBank/DDBJ whole genome shotgun (WGS) entry which is preliminary data.</text>
</comment>
<evidence type="ECO:0008006" key="3">
    <source>
        <dbReference type="Google" id="ProtNLM"/>
    </source>
</evidence>
<reference evidence="1 2" key="1">
    <citation type="submission" date="2018-05" db="EMBL/GenBank/DDBJ databases">
        <title>Genomic Encyclopedia of Type Strains, Phase IV (KMG-IV): sequencing the most valuable type-strain genomes for metagenomic binning, comparative biology and taxonomic classification.</title>
        <authorList>
            <person name="Goeker M."/>
        </authorList>
    </citation>
    <scope>NUCLEOTIDE SEQUENCE [LARGE SCALE GENOMIC DNA]</scope>
    <source>
        <strain evidence="1 2">DSM 19792</strain>
    </source>
</reference>
<keyword evidence="2" id="KW-1185">Reference proteome</keyword>
<evidence type="ECO:0000313" key="2">
    <source>
        <dbReference type="Proteomes" id="UP000247792"/>
    </source>
</evidence>
<proteinExistence type="predicted"/>
<protein>
    <recommendedName>
        <fullName evidence="3">SMI1/KNR4 family protein SUKH-1</fullName>
    </recommendedName>
</protein>
<dbReference type="AlphaFoldDB" id="A0A318IQP8"/>
<organism evidence="1 2">
    <name type="scientific">Undibacterium pigrum</name>
    <dbReference type="NCBI Taxonomy" id="401470"/>
    <lineage>
        <taxon>Bacteria</taxon>
        <taxon>Pseudomonadati</taxon>
        <taxon>Pseudomonadota</taxon>
        <taxon>Betaproteobacteria</taxon>
        <taxon>Burkholderiales</taxon>
        <taxon>Oxalobacteraceae</taxon>
        <taxon>Undibacterium</taxon>
    </lineage>
</organism>
<dbReference type="EMBL" id="QJKB01000015">
    <property type="protein sequence ID" value="PXX37829.1"/>
    <property type="molecule type" value="Genomic_DNA"/>
</dbReference>
<name>A0A318IQP8_9BURK</name>
<gene>
    <name evidence="1" type="ORF">DFR42_11579</name>
</gene>
<evidence type="ECO:0000313" key="1">
    <source>
        <dbReference type="EMBL" id="PXX37829.1"/>
    </source>
</evidence>
<accession>A0A318IQP8</accession>
<dbReference type="Proteomes" id="UP000247792">
    <property type="component" value="Unassembled WGS sequence"/>
</dbReference>